<dbReference type="InterPro" id="IPR015590">
    <property type="entry name" value="Aldehyde_DH_dom"/>
</dbReference>
<dbReference type="PROSITE" id="PS00070">
    <property type="entry name" value="ALDEHYDE_DEHYDR_CYS"/>
    <property type="match status" value="1"/>
</dbReference>
<dbReference type="Gene3D" id="3.40.309.10">
    <property type="entry name" value="Aldehyde Dehydrogenase, Chain A, domain 2"/>
    <property type="match status" value="1"/>
</dbReference>
<dbReference type="InterPro" id="IPR016161">
    <property type="entry name" value="Ald_DH/histidinol_DH"/>
</dbReference>
<gene>
    <name evidence="3" type="ORF">GCM10023081_39100</name>
</gene>
<evidence type="ECO:0000256" key="1">
    <source>
        <dbReference type="ARBA" id="ARBA00023002"/>
    </source>
</evidence>
<organism evidence="3 4">
    <name type="scientific">Arthrobacter ginkgonis</name>
    <dbReference type="NCBI Taxonomy" id="1630594"/>
    <lineage>
        <taxon>Bacteria</taxon>
        <taxon>Bacillati</taxon>
        <taxon>Actinomycetota</taxon>
        <taxon>Actinomycetes</taxon>
        <taxon>Micrococcales</taxon>
        <taxon>Micrococcaceae</taxon>
        <taxon>Arthrobacter</taxon>
    </lineage>
</organism>
<dbReference type="InterPro" id="IPR016162">
    <property type="entry name" value="Ald_DH_N"/>
</dbReference>
<keyword evidence="4" id="KW-1185">Reference proteome</keyword>
<dbReference type="PANTHER" id="PTHR43353:SF5">
    <property type="entry name" value="SUCCINATE-SEMIALDEHYDE DEHYDROGENASE, MITOCHONDRIAL"/>
    <property type="match status" value="1"/>
</dbReference>
<dbReference type="InterPro" id="IPR016160">
    <property type="entry name" value="Ald_DH_CS_CYS"/>
</dbReference>
<dbReference type="InterPro" id="IPR016163">
    <property type="entry name" value="Ald_DH_C"/>
</dbReference>
<dbReference type="InterPro" id="IPR050740">
    <property type="entry name" value="Aldehyde_DH_Superfamily"/>
</dbReference>
<dbReference type="CDD" id="cd07103">
    <property type="entry name" value="ALDH_F5_SSADH_GabD"/>
    <property type="match status" value="1"/>
</dbReference>
<name>A0ABP7D4W0_9MICC</name>
<dbReference type="Gene3D" id="3.40.605.10">
    <property type="entry name" value="Aldehyde Dehydrogenase, Chain A, domain 1"/>
    <property type="match status" value="1"/>
</dbReference>
<comment type="caution">
    <text evidence="3">The sequence shown here is derived from an EMBL/GenBank/DDBJ whole genome shotgun (WGS) entry which is preliminary data.</text>
</comment>
<proteinExistence type="predicted"/>
<feature type="domain" description="Aldehyde dehydrogenase" evidence="2">
    <location>
        <begin position="19"/>
        <end position="472"/>
    </location>
</feature>
<evidence type="ECO:0000313" key="3">
    <source>
        <dbReference type="EMBL" id="GAA3698363.1"/>
    </source>
</evidence>
<dbReference type="PANTHER" id="PTHR43353">
    <property type="entry name" value="SUCCINATE-SEMIALDEHYDE DEHYDROGENASE, MITOCHONDRIAL"/>
    <property type="match status" value="1"/>
</dbReference>
<reference evidence="4" key="1">
    <citation type="journal article" date="2019" name="Int. J. Syst. Evol. Microbiol.">
        <title>The Global Catalogue of Microorganisms (GCM) 10K type strain sequencing project: providing services to taxonomists for standard genome sequencing and annotation.</title>
        <authorList>
            <consortium name="The Broad Institute Genomics Platform"/>
            <consortium name="The Broad Institute Genome Sequencing Center for Infectious Disease"/>
            <person name="Wu L."/>
            <person name="Ma J."/>
        </authorList>
    </citation>
    <scope>NUCLEOTIDE SEQUENCE [LARGE SCALE GENOMIC DNA]</scope>
    <source>
        <strain evidence="4">JCM 30742</strain>
    </source>
</reference>
<dbReference type="RefSeq" id="WP_345153512.1">
    <property type="nucleotide sequence ID" value="NZ_BAABEO010000026.1"/>
</dbReference>
<dbReference type="EMBL" id="BAABEO010000026">
    <property type="protein sequence ID" value="GAA3698363.1"/>
    <property type="molecule type" value="Genomic_DNA"/>
</dbReference>
<protein>
    <submittedName>
        <fullName evidence="3">NAD-dependent succinate-semialdehyde dehydrogenase</fullName>
    </submittedName>
</protein>
<evidence type="ECO:0000259" key="2">
    <source>
        <dbReference type="Pfam" id="PF00171"/>
    </source>
</evidence>
<accession>A0ABP7D4W0</accession>
<dbReference type="Proteomes" id="UP001500752">
    <property type="component" value="Unassembled WGS sequence"/>
</dbReference>
<sequence>MTVLPDIKNFINGRWQPAAGQFQPRNPATQEPIANVADSSEADIDAAVQAAREAFGSWKRLNPTVRAGYLHRIGDAVAAREQELARAITLEMGKTIGESTGEVQKLATAFHYYAEEATRVNGEIIPNDTDGFTSMVVHEPIGVVGAITPWNYPLELIGWKLCASLAAGCTIVVKPSEYSPVSAAALFECIDSADLPAGVANLVLGSRGPGPMLVAHPGIDKLAFTGSTATGTAIAKNIPTAKPLSMELGGSCPMIVTDKADVPMAVKGAARRGFRNAGQICIAINRIYVHQDVYADFVDGLTAAVAAMKTGNGMDPATDVGPMTTPDGVDKVEAHVKDAVGNGAVVTTGGGRVASLAPGNFYEPTVISDCTPAMLIMHEETFGPVVGIMPYADLDEAIDLANGTEAGLAAYVYTQDLAQSFDLGRRLDFGNVAVNNVDAGIMNAPYGGRKGSGYGYEHGKEGLHGYLQLKHVRIQHGA</sequence>
<keyword evidence="1" id="KW-0560">Oxidoreductase</keyword>
<dbReference type="SUPFAM" id="SSF53720">
    <property type="entry name" value="ALDH-like"/>
    <property type="match status" value="1"/>
</dbReference>
<dbReference type="Pfam" id="PF00171">
    <property type="entry name" value="Aldedh"/>
    <property type="match status" value="1"/>
</dbReference>
<evidence type="ECO:0000313" key="4">
    <source>
        <dbReference type="Proteomes" id="UP001500752"/>
    </source>
</evidence>